<reference evidence="1 2" key="1">
    <citation type="submission" date="2024-06" db="EMBL/GenBank/DDBJ databases">
        <title>Draft genome sequence of Geodermatophilus badlandi, a novel member of the Geodermatophilaceae isolated from badland sedimentary rocks in the Red desert, Wyoming, USA.</title>
        <authorList>
            <person name="Ben Tekaya S."/>
            <person name="Nouioui I."/>
            <person name="Flores G.M."/>
            <person name="Shaal M.N."/>
            <person name="Bredoire F."/>
            <person name="Basile F."/>
            <person name="Van Diepen L."/>
            <person name="Ward N.L."/>
        </authorList>
    </citation>
    <scope>NUCLEOTIDE SEQUENCE [LARGE SCALE GENOMIC DNA]</scope>
    <source>
        <strain evidence="1 2">WL48A</strain>
    </source>
</reference>
<evidence type="ECO:0000313" key="1">
    <source>
        <dbReference type="EMBL" id="MEX5719650.1"/>
    </source>
</evidence>
<dbReference type="RefSeq" id="WP_369207689.1">
    <property type="nucleotide sequence ID" value="NZ_JBFNXQ010000046.1"/>
</dbReference>
<sequence>MHLSGEDGQGWTTLAVDRATRRWAVGQDRTQLVAAAQAVSALRDGPVGPDRA</sequence>
<keyword evidence="2" id="KW-1185">Reference proteome</keyword>
<organism evidence="1 2">
    <name type="scientific">Geodermatophilus maliterrae</name>
    <dbReference type="NCBI Taxonomy" id="3162531"/>
    <lineage>
        <taxon>Bacteria</taxon>
        <taxon>Bacillati</taxon>
        <taxon>Actinomycetota</taxon>
        <taxon>Actinomycetes</taxon>
        <taxon>Geodermatophilales</taxon>
        <taxon>Geodermatophilaceae</taxon>
        <taxon>Geodermatophilus</taxon>
    </lineage>
</organism>
<proteinExistence type="predicted"/>
<accession>A0ABV3XGF8</accession>
<name>A0ABV3XGF8_9ACTN</name>
<gene>
    <name evidence="1" type="ORF">ABQ292_14900</name>
</gene>
<dbReference type="Proteomes" id="UP001560045">
    <property type="component" value="Unassembled WGS sequence"/>
</dbReference>
<evidence type="ECO:0000313" key="2">
    <source>
        <dbReference type="Proteomes" id="UP001560045"/>
    </source>
</evidence>
<dbReference type="EMBL" id="JBFNXQ010000046">
    <property type="protein sequence ID" value="MEX5719650.1"/>
    <property type="molecule type" value="Genomic_DNA"/>
</dbReference>
<protein>
    <submittedName>
        <fullName evidence="1">Uncharacterized protein</fullName>
    </submittedName>
</protein>
<comment type="caution">
    <text evidence="1">The sequence shown here is derived from an EMBL/GenBank/DDBJ whole genome shotgun (WGS) entry which is preliminary data.</text>
</comment>